<name>A0AAV7QPF4_PLEWA</name>
<sequence length="94" mass="10214">MFNWVSKMQLLRGAWDDEAGYSQQAISRERVIEEEGLRAGLTGVSQATPSLAGPLLREPRGARSALASYSHRARKPPCETAAVQGIFQAKQGEA</sequence>
<evidence type="ECO:0000313" key="1">
    <source>
        <dbReference type="EMBL" id="KAJ1140248.1"/>
    </source>
</evidence>
<reference evidence="1" key="1">
    <citation type="journal article" date="2022" name="bioRxiv">
        <title>Sequencing and chromosome-scale assembly of the giantPleurodeles waltlgenome.</title>
        <authorList>
            <person name="Brown T."/>
            <person name="Elewa A."/>
            <person name="Iarovenko S."/>
            <person name="Subramanian E."/>
            <person name="Araus A.J."/>
            <person name="Petzold A."/>
            <person name="Susuki M."/>
            <person name="Suzuki K.-i.T."/>
            <person name="Hayashi T."/>
            <person name="Toyoda A."/>
            <person name="Oliveira C."/>
            <person name="Osipova E."/>
            <person name="Leigh N.D."/>
            <person name="Simon A."/>
            <person name="Yun M.H."/>
        </authorList>
    </citation>
    <scope>NUCLEOTIDE SEQUENCE</scope>
    <source>
        <strain evidence="1">20211129_DDA</strain>
        <tissue evidence="1">Liver</tissue>
    </source>
</reference>
<proteinExistence type="predicted"/>
<dbReference type="EMBL" id="JANPWB010000010">
    <property type="protein sequence ID" value="KAJ1140248.1"/>
    <property type="molecule type" value="Genomic_DNA"/>
</dbReference>
<protein>
    <submittedName>
        <fullName evidence="1">Uncharacterized protein</fullName>
    </submittedName>
</protein>
<accession>A0AAV7QPF4</accession>
<keyword evidence="2" id="KW-1185">Reference proteome</keyword>
<evidence type="ECO:0000313" key="2">
    <source>
        <dbReference type="Proteomes" id="UP001066276"/>
    </source>
</evidence>
<organism evidence="1 2">
    <name type="scientific">Pleurodeles waltl</name>
    <name type="common">Iberian ribbed newt</name>
    <dbReference type="NCBI Taxonomy" id="8319"/>
    <lineage>
        <taxon>Eukaryota</taxon>
        <taxon>Metazoa</taxon>
        <taxon>Chordata</taxon>
        <taxon>Craniata</taxon>
        <taxon>Vertebrata</taxon>
        <taxon>Euteleostomi</taxon>
        <taxon>Amphibia</taxon>
        <taxon>Batrachia</taxon>
        <taxon>Caudata</taxon>
        <taxon>Salamandroidea</taxon>
        <taxon>Salamandridae</taxon>
        <taxon>Pleurodelinae</taxon>
        <taxon>Pleurodeles</taxon>
    </lineage>
</organism>
<gene>
    <name evidence="1" type="ORF">NDU88_006605</name>
</gene>
<dbReference type="Proteomes" id="UP001066276">
    <property type="component" value="Chromosome 6"/>
</dbReference>
<dbReference type="AlphaFoldDB" id="A0AAV7QPF4"/>
<comment type="caution">
    <text evidence="1">The sequence shown here is derived from an EMBL/GenBank/DDBJ whole genome shotgun (WGS) entry which is preliminary data.</text>
</comment>